<evidence type="ECO:0000313" key="1">
    <source>
        <dbReference type="EMBL" id="CAI9122348.1"/>
    </source>
</evidence>
<comment type="caution">
    <text evidence="1">The sequence shown here is derived from an EMBL/GenBank/DDBJ whole genome shotgun (WGS) entry which is preliminary data.</text>
</comment>
<dbReference type="AlphaFoldDB" id="A0AA35XZF7"/>
<keyword evidence="2" id="KW-1185">Reference proteome</keyword>
<accession>A0AA35XZF7</accession>
<gene>
    <name evidence="1" type="ORF">LMG32879_003209</name>
</gene>
<evidence type="ECO:0000313" key="2">
    <source>
        <dbReference type="Proteomes" id="UP001176960"/>
    </source>
</evidence>
<protein>
    <submittedName>
        <fullName evidence="1">Uncharacterized protein</fullName>
    </submittedName>
</protein>
<dbReference type="EMBL" id="CATKSH010000050">
    <property type="protein sequence ID" value="CAI9122348.1"/>
    <property type="molecule type" value="Genomic_DNA"/>
</dbReference>
<dbReference type="Proteomes" id="UP001176960">
    <property type="component" value="Unassembled WGS sequence"/>
</dbReference>
<reference evidence="1" key="1">
    <citation type="submission" date="2023-03" db="EMBL/GenBank/DDBJ databases">
        <authorList>
            <person name="Cleenwerck I."/>
        </authorList>
    </citation>
    <scope>NUCLEOTIDE SEQUENCE</scope>
    <source>
        <strain evidence="1">LMG 32879</strain>
    </source>
</reference>
<sequence length="209" mass="23699">MILSTFPAFSGRIHAPSFLDATDADLAFYRRISLALGVQPPSSLFRYLLPEGKHLMQLGDRENWVWARLMRHAHARYSDLPTSGSVAGNGVVLNSVPERIVYEALHPVTPADVALDLEPAIGSPQFFSDFGIRVAGQVRYLEIVGACGSDRVLRNAWEEHLLQQFDKRLSHYAAYDIKPEIWYLDQIIDPQRMRQRFHAIIADLRRVSS</sequence>
<organism evidence="1 2">
    <name type="scientific">Brytella acorum</name>
    <dbReference type="NCBI Taxonomy" id="2959299"/>
    <lineage>
        <taxon>Bacteria</taxon>
        <taxon>Pseudomonadati</taxon>
        <taxon>Pseudomonadota</taxon>
        <taxon>Alphaproteobacteria</taxon>
        <taxon>Acetobacterales</taxon>
        <taxon>Acetobacteraceae</taxon>
        <taxon>Brytella</taxon>
    </lineage>
</organism>
<dbReference type="RefSeq" id="WP_289843275.1">
    <property type="nucleotide sequence ID" value="NZ_CATKSH010000050.1"/>
</dbReference>
<name>A0AA35XZF7_9PROT</name>
<proteinExistence type="predicted"/>